<gene>
    <name evidence="1" type="ORF">ABIC99_000731</name>
    <name evidence="2" type="ORF">EWH46_16490</name>
</gene>
<dbReference type="Proteomes" id="UP001549111">
    <property type="component" value="Unassembled WGS sequence"/>
</dbReference>
<dbReference type="AlphaFoldDB" id="A0A5C1Q500"/>
<evidence type="ECO:0000313" key="4">
    <source>
        <dbReference type="Proteomes" id="UP001549111"/>
    </source>
</evidence>
<proteinExistence type="predicted"/>
<keyword evidence="4" id="KW-1185">Reference proteome</keyword>
<reference evidence="2 3" key="1">
    <citation type="submission" date="2019-02" db="EMBL/GenBank/DDBJ databases">
        <title>Complete Genome Sequence and Methylome Analysis of Sphaerotilus natans subsp. sulfidivorans D-507.</title>
        <authorList>
            <person name="Fomenkov A."/>
            <person name="Gridneva E."/>
            <person name="Smolyakov D."/>
            <person name="Dubinina G."/>
            <person name="Vincze T."/>
            <person name="Grabovich M."/>
            <person name="Roberts R.J."/>
        </authorList>
    </citation>
    <scope>NUCLEOTIDE SEQUENCE [LARGE SCALE GENOMIC DNA]</scope>
    <source>
        <strain evidence="2 3">D-507</strain>
    </source>
</reference>
<accession>A0A5C1Q500</accession>
<reference evidence="1 4" key="2">
    <citation type="submission" date="2024-06" db="EMBL/GenBank/DDBJ databases">
        <title>Genomic Encyclopedia of Type Strains, Phase IV (KMG-IV): sequencing the most valuable type-strain genomes for metagenomic binning, comparative biology and taxonomic classification.</title>
        <authorList>
            <person name="Goeker M."/>
        </authorList>
    </citation>
    <scope>NUCLEOTIDE SEQUENCE [LARGE SCALE GENOMIC DNA]</scope>
    <source>
        <strain evidence="1 4">D-501</strain>
    </source>
</reference>
<name>A0A5C1Q500_9BURK</name>
<dbReference type="Proteomes" id="UP000323522">
    <property type="component" value="Chromosome"/>
</dbReference>
<dbReference type="KEGG" id="snn:EWH46_16490"/>
<dbReference type="RefSeq" id="WP_149504826.1">
    <property type="nucleotide sequence ID" value="NZ_CP035708.1"/>
</dbReference>
<protein>
    <submittedName>
        <fullName evidence="1">ElaB/YqjD/DUF883 family membrane-anchored ribosome-binding protein</fullName>
    </submittedName>
</protein>
<dbReference type="EMBL" id="JBEPLS010000002">
    <property type="protein sequence ID" value="MET3602947.1"/>
    <property type="molecule type" value="Genomic_DNA"/>
</dbReference>
<evidence type="ECO:0000313" key="1">
    <source>
        <dbReference type="EMBL" id="MET3602947.1"/>
    </source>
</evidence>
<evidence type="ECO:0000313" key="3">
    <source>
        <dbReference type="Proteomes" id="UP000323522"/>
    </source>
</evidence>
<evidence type="ECO:0000313" key="2">
    <source>
        <dbReference type="EMBL" id="QEN02200.1"/>
    </source>
</evidence>
<organism evidence="2 3">
    <name type="scientific">Sphaerotilus sulfidivorans</name>
    <dbReference type="NCBI Taxonomy" id="639200"/>
    <lineage>
        <taxon>Bacteria</taxon>
        <taxon>Pseudomonadati</taxon>
        <taxon>Pseudomonadota</taxon>
        <taxon>Betaproteobacteria</taxon>
        <taxon>Burkholderiales</taxon>
        <taxon>Sphaerotilaceae</taxon>
        <taxon>Sphaerotilus</taxon>
    </lineage>
</organism>
<dbReference type="EMBL" id="CP035708">
    <property type="protein sequence ID" value="QEN02200.1"/>
    <property type="molecule type" value="Genomic_DNA"/>
</dbReference>
<sequence length="143" mass="14865">MFNDKLPLTPDTTASAKLHDVADRIDAAGQKAADSASTLIEKTRDGAASALDTLADKVETARTESGSALHRAADRIESMHTRGVAACRDTGAKVREQACVKRDQAVGYIRSEPGKSVLMAAAAGAALVGLIGAMSSSRRRDAV</sequence>